<comment type="caution">
    <text evidence="2">The sequence shown here is derived from an EMBL/GenBank/DDBJ whole genome shotgun (WGS) entry which is preliminary data.</text>
</comment>
<organism evidence="2">
    <name type="scientific">mine drainage metagenome</name>
    <dbReference type="NCBI Taxonomy" id="410659"/>
    <lineage>
        <taxon>unclassified sequences</taxon>
        <taxon>metagenomes</taxon>
        <taxon>ecological metagenomes</taxon>
    </lineage>
</organism>
<gene>
    <name evidence="2" type="ORF">GALL_524300</name>
</gene>
<name>A0A1J5P4A7_9ZZZZ</name>
<proteinExistence type="predicted"/>
<dbReference type="EMBL" id="MLJW01006900">
    <property type="protein sequence ID" value="OIQ66006.1"/>
    <property type="molecule type" value="Genomic_DNA"/>
</dbReference>
<reference evidence="2" key="1">
    <citation type="submission" date="2016-10" db="EMBL/GenBank/DDBJ databases">
        <title>Sequence of Gallionella enrichment culture.</title>
        <authorList>
            <person name="Poehlein A."/>
            <person name="Muehling M."/>
            <person name="Daniel R."/>
        </authorList>
    </citation>
    <scope>NUCLEOTIDE SEQUENCE</scope>
</reference>
<feature type="domain" description="ABM" evidence="1">
    <location>
        <begin position="6"/>
        <end position="74"/>
    </location>
</feature>
<sequence>MILTHVDVVPTQVEPGTAKVKTFVEEGRSAKGNRRFDDVVQLSRKNHFTVIESWDSLADKNAWISTKTARAFREDLQPMSGALYDERAYRLMR</sequence>
<accession>A0A1J5P4A7</accession>
<dbReference type="Gene3D" id="3.30.70.100">
    <property type="match status" value="1"/>
</dbReference>
<dbReference type="Pfam" id="PF03992">
    <property type="entry name" value="ABM"/>
    <property type="match status" value="1"/>
</dbReference>
<dbReference type="InterPro" id="IPR011008">
    <property type="entry name" value="Dimeric_a/b-barrel"/>
</dbReference>
<dbReference type="AlphaFoldDB" id="A0A1J5P4A7"/>
<evidence type="ECO:0000259" key="1">
    <source>
        <dbReference type="Pfam" id="PF03992"/>
    </source>
</evidence>
<protein>
    <recommendedName>
        <fullName evidence="1">ABM domain-containing protein</fullName>
    </recommendedName>
</protein>
<evidence type="ECO:0000313" key="2">
    <source>
        <dbReference type="EMBL" id="OIQ66006.1"/>
    </source>
</evidence>
<dbReference type="SUPFAM" id="SSF54909">
    <property type="entry name" value="Dimeric alpha+beta barrel"/>
    <property type="match status" value="1"/>
</dbReference>
<dbReference type="InterPro" id="IPR007138">
    <property type="entry name" value="ABM_dom"/>
</dbReference>